<gene>
    <name evidence="1" type="ORF">CPB83DRAFT_843314</name>
</gene>
<dbReference type="OrthoDB" id="2982757at2759"/>
<comment type="caution">
    <text evidence="1">The sequence shown here is derived from an EMBL/GenBank/DDBJ whole genome shotgun (WGS) entry which is preliminary data.</text>
</comment>
<evidence type="ECO:0000313" key="2">
    <source>
        <dbReference type="Proteomes" id="UP000807306"/>
    </source>
</evidence>
<dbReference type="AlphaFoldDB" id="A0A9P6EU69"/>
<dbReference type="EMBL" id="MU157825">
    <property type="protein sequence ID" value="KAF9535000.1"/>
    <property type="molecule type" value="Genomic_DNA"/>
</dbReference>
<organism evidence="1 2">
    <name type="scientific">Crepidotus variabilis</name>
    <dbReference type="NCBI Taxonomy" id="179855"/>
    <lineage>
        <taxon>Eukaryota</taxon>
        <taxon>Fungi</taxon>
        <taxon>Dikarya</taxon>
        <taxon>Basidiomycota</taxon>
        <taxon>Agaricomycotina</taxon>
        <taxon>Agaricomycetes</taxon>
        <taxon>Agaricomycetidae</taxon>
        <taxon>Agaricales</taxon>
        <taxon>Agaricineae</taxon>
        <taxon>Crepidotaceae</taxon>
        <taxon>Crepidotus</taxon>
    </lineage>
</organism>
<dbReference type="SUPFAM" id="SSF52047">
    <property type="entry name" value="RNI-like"/>
    <property type="match status" value="1"/>
</dbReference>
<keyword evidence="2" id="KW-1185">Reference proteome</keyword>
<dbReference type="Proteomes" id="UP000807306">
    <property type="component" value="Unassembled WGS sequence"/>
</dbReference>
<reference evidence="1" key="1">
    <citation type="submission" date="2020-11" db="EMBL/GenBank/DDBJ databases">
        <authorList>
            <consortium name="DOE Joint Genome Institute"/>
            <person name="Ahrendt S."/>
            <person name="Riley R."/>
            <person name="Andreopoulos W."/>
            <person name="Labutti K."/>
            <person name="Pangilinan J."/>
            <person name="Ruiz-Duenas F.J."/>
            <person name="Barrasa J.M."/>
            <person name="Sanchez-Garcia M."/>
            <person name="Camarero S."/>
            <person name="Miyauchi S."/>
            <person name="Serrano A."/>
            <person name="Linde D."/>
            <person name="Babiker R."/>
            <person name="Drula E."/>
            <person name="Ayuso-Fernandez I."/>
            <person name="Pacheco R."/>
            <person name="Padilla G."/>
            <person name="Ferreira P."/>
            <person name="Barriuso J."/>
            <person name="Kellner H."/>
            <person name="Castanera R."/>
            <person name="Alfaro M."/>
            <person name="Ramirez L."/>
            <person name="Pisabarro A.G."/>
            <person name="Kuo A."/>
            <person name="Tritt A."/>
            <person name="Lipzen A."/>
            <person name="He G."/>
            <person name="Yan M."/>
            <person name="Ng V."/>
            <person name="Cullen D."/>
            <person name="Martin F."/>
            <person name="Rosso M.-N."/>
            <person name="Henrissat B."/>
            <person name="Hibbett D."/>
            <person name="Martinez A.T."/>
            <person name="Grigoriev I.V."/>
        </authorList>
    </citation>
    <scope>NUCLEOTIDE SEQUENCE</scope>
    <source>
        <strain evidence="1">CBS 506.95</strain>
    </source>
</reference>
<sequence>MAIELNDDLWARILYTTTRDNLTLLASLQTVNRYWRDLIISDCLLWTKIDIKHQAHLTKLAFLDVFLKRSGEAPLDISIELPDYTSLTQPYIFLCRLQQVATRIKSLRLSLYNYQLIESFILGIGQGQPAPYLEKLSITTKSPDSIFFMSDTTFPSLESAFTPSLRLRHLTIPSWPLPKSIQAIPQLSTITTFLIDVSSQPMDMDCALELLKAAHVLEHLSFNGYNLVSWGSVGSATDTARIIEMPHLRSVNLSAPGYGIELLRNISAPLLEKITLYDWPSKDGYETMVLIGTIPSAR</sequence>
<accession>A0A9P6EU69</accession>
<name>A0A9P6EU69_9AGAR</name>
<protein>
    <recommendedName>
        <fullName evidence="3">F-box domain-containing protein</fullName>
    </recommendedName>
</protein>
<proteinExistence type="predicted"/>
<evidence type="ECO:0000313" key="1">
    <source>
        <dbReference type="EMBL" id="KAF9535000.1"/>
    </source>
</evidence>
<evidence type="ECO:0008006" key="3">
    <source>
        <dbReference type="Google" id="ProtNLM"/>
    </source>
</evidence>